<name>A0A545SZ35_9PROT</name>
<comment type="caution">
    <text evidence="1">The sequence shown here is derived from an EMBL/GenBank/DDBJ whole genome shotgun (WGS) entry which is preliminary data.</text>
</comment>
<dbReference type="RefSeq" id="WP_142899787.1">
    <property type="nucleotide sequence ID" value="NZ_ML660069.1"/>
</dbReference>
<evidence type="ECO:0000313" key="2">
    <source>
        <dbReference type="Proteomes" id="UP000315252"/>
    </source>
</evidence>
<gene>
    <name evidence="1" type="ORF">FKG95_28060</name>
</gene>
<protein>
    <submittedName>
        <fullName evidence="1">Uncharacterized protein</fullName>
    </submittedName>
</protein>
<dbReference type="EMBL" id="VHSH01000018">
    <property type="protein sequence ID" value="TQV70236.1"/>
    <property type="molecule type" value="Genomic_DNA"/>
</dbReference>
<keyword evidence="2" id="KW-1185">Reference proteome</keyword>
<accession>A0A545SZ35</accession>
<proteinExistence type="predicted"/>
<dbReference type="AlphaFoldDB" id="A0A545SZ35"/>
<dbReference type="Proteomes" id="UP000315252">
    <property type="component" value="Unassembled WGS sequence"/>
</dbReference>
<sequence length="83" mass="9237">MITLSEFSRSAETARASRLIYEDMAFVAHFSELERISPVADCVTEDRSQPQLEAAGSRCAGGYGRITERLLRIFWPNTPASAK</sequence>
<evidence type="ECO:0000313" key="1">
    <source>
        <dbReference type="EMBL" id="TQV70236.1"/>
    </source>
</evidence>
<organism evidence="1 2">
    <name type="scientific">Denitrobaculum tricleocarpae</name>
    <dbReference type="NCBI Taxonomy" id="2591009"/>
    <lineage>
        <taxon>Bacteria</taxon>
        <taxon>Pseudomonadati</taxon>
        <taxon>Pseudomonadota</taxon>
        <taxon>Alphaproteobacteria</taxon>
        <taxon>Rhodospirillales</taxon>
        <taxon>Rhodospirillaceae</taxon>
        <taxon>Denitrobaculum</taxon>
    </lineage>
</organism>
<reference evidence="1 2" key="1">
    <citation type="submission" date="2019-06" db="EMBL/GenBank/DDBJ databases">
        <title>Whole genome sequence for Rhodospirillaceae sp. R148.</title>
        <authorList>
            <person name="Wang G."/>
        </authorList>
    </citation>
    <scope>NUCLEOTIDE SEQUENCE [LARGE SCALE GENOMIC DNA]</scope>
    <source>
        <strain evidence="1 2">R148</strain>
    </source>
</reference>